<dbReference type="InterPro" id="IPR050216">
    <property type="entry name" value="LRR_domain-containing"/>
</dbReference>
<dbReference type="InterPro" id="IPR003591">
    <property type="entry name" value="Leu-rich_rpt_typical-subtyp"/>
</dbReference>
<dbReference type="PANTHER" id="PTHR48051">
    <property type="match status" value="1"/>
</dbReference>
<dbReference type="STRING" id="10181.G5C725"/>
<organism evidence="3 4">
    <name type="scientific">Heterocephalus glaber</name>
    <name type="common">Naked mole rat</name>
    <dbReference type="NCBI Taxonomy" id="10181"/>
    <lineage>
        <taxon>Eukaryota</taxon>
        <taxon>Metazoa</taxon>
        <taxon>Chordata</taxon>
        <taxon>Craniata</taxon>
        <taxon>Vertebrata</taxon>
        <taxon>Euteleostomi</taxon>
        <taxon>Mammalia</taxon>
        <taxon>Eutheria</taxon>
        <taxon>Euarchontoglires</taxon>
        <taxon>Glires</taxon>
        <taxon>Rodentia</taxon>
        <taxon>Hystricomorpha</taxon>
        <taxon>Bathyergidae</taxon>
        <taxon>Heterocephalus</taxon>
    </lineage>
</organism>
<dbReference type="SMART" id="SM00369">
    <property type="entry name" value="LRR_TYP"/>
    <property type="match status" value="4"/>
</dbReference>
<sequence length="242" mass="28410">MTENVVCTGAVNAVKEVWEKRIQKINEDLKQEKQFQKKLVRIWEERVSLTKLKEKVTREDGRVILKIEKEEWKLSNLLKLTHLDLSMNHFTTIPLAVLNMPALEWLDMGSNRLEQLPGTIERMQSLHTLWLQRNEITCLPETISNMKNLGTLVLSNNKLQDIPVCMEGMANLRFVNFRDNPLKFEVALPLSESTDEDEEQELFGLQFMYTYIQESRKRAGIRFVYNRDIKSFLFWGNTGVYI</sequence>
<evidence type="ECO:0000313" key="4">
    <source>
        <dbReference type="Proteomes" id="UP000006813"/>
    </source>
</evidence>
<dbReference type="Proteomes" id="UP000006813">
    <property type="component" value="Unassembled WGS sequence"/>
</dbReference>
<keyword evidence="1" id="KW-0433">Leucine-rich repeat</keyword>
<proteinExistence type="predicted"/>
<dbReference type="Gene3D" id="3.80.10.10">
    <property type="entry name" value="Ribonuclease Inhibitor"/>
    <property type="match status" value="1"/>
</dbReference>
<dbReference type="SUPFAM" id="SSF52075">
    <property type="entry name" value="Outer arm dynein light chain 1"/>
    <property type="match status" value="1"/>
</dbReference>
<dbReference type="FunCoup" id="G5C725">
    <property type="interactions" value="4"/>
</dbReference>
<keyword evidence="2" id="KW-0677">Repeat</keyword>
<dbReference type="EMBL" id="JH173665">
    <property type="protein sequence ID" value="EHB17336.1"/>
    <property type="molecule type" value="Genomic_DNA"/>
</dbReference>
<evidence type="ECO:0000313" key="3">
    <source>
        <dbReference type="EMBL" id="EHB17336.1"/>
    </source>
</evidence>
<dbReference type="InterPro" id="IPR001611">
    <property type="entry name" value="Leu-rich_rpt"/>
</dbReference>
<dbReference type="GO" id="GO:0005737">
    <property type="term" value="C:cytoplasm"/>
    <property type="evidence" value="ECO:0007669"/>
    <property type="project" value="TreeGrafter"/>
</dbReference>
<gene>
    <name evidence="3" type="ORF">GW7_08056</name>
</gene>
<dbReference type="PROSITE" id="PS51450">
    <property type="entry name" value="LRR"/>
    <property type="match status" value="2"/>
</dbReference>
<evidence type="ECO:0000256" key="1">
    <source>
        <dbReference type="ARBA" id="ARBA00022614"/>
    </source>
</evidence>
<accession>G5C725</accession>
<dbReference type="InterPro" id="IPR032675">
    <property type="entry name" value="LRR_dom_sf"/>
</dbReference>
<name>G5C725_HETGA</name>
<reference evidence="3 4" key="1">
    <citation type="journal article" date="2011" name="Nature">
        <title>Genome sequencing reveals insights into physiology and longevity of the naked mole rat.</title>
        <authorList>
            <person name="Kim E.B."/>
            <person name="Fang X."/>
            <person name="Fushan A.A."/>
            <person name="Huang Z."/>
            <person name="Lobanov A.V."/>
            <person name="Han L."/>
            <person name="Marino S.M."/>
            <person name="Sun X."/>
            <person name="Turanov A.A."/>
            <person name="Yang P."/>
            <person name="Yim S.H."/>
            <person name="Zhao X."/>
            <person name="Kasaikina M.V."/>
            <person name="Stoletzki N."/>
            <person name="Peng C."/>
            <person name="Polak P."/>
            <person name="Xiong Z."/>
            <person name="Kiezun A."/>
            <person name="Zhu Y."/>
            <person name="Chen Y."/>
            <person name="Kryukov G.V."/>
            <person name="Zhang Q."/>
            <person name="Peshkin L."/>
            <person name="Yang L."/>
            <person name="Bronson R.T."/>
            <person name="Buffenstein R."/>
            <person name="Wang B."/>
            <person name="Han C."/>
            <person name="Li Q."/>
            <person name="Chen L."/>
            <person name="Zhao W."/>
            <person name="Sunyaev S.R."/>
            <person name="Park T.J."/>
            <person name="Zhang G."/>
            <person name="Wang J."/>
            <person name="Gladyshev V.N."/>
        </authorList>
    </citation>
    <scope>NUCLEOTIDE SEQUENCE [LARGE SCALE GENOMIC DNA]</scope>
</reference>
<dbReference type="Pfam" id="PF13855">
    <property type="entry name" value="LRR_8"/>
    <property type="match status" value="1"/>
</dbReference>
<dbReference type="Pfam" id="PF00560">
    <property type="entry name" value="LRR_1"/>
    <property type="match status" value="1"/>
</dbReference>
<protein>
    <submittedName>
        <fullName evidence="3">Leucine-rich repeat-containing protein 39</fullName>
    </submittedName>
</protein>
<dbReference type="PANTHER" id="PTHR48051:SF46">
    <property type="entry name" value="LEUCINE RICH REPEAT-CONTAINING DOMAIN PROTEIN"/>
    <property type="match status" value="1"/>
</dbReference>
<dbReference type="InParanoid" id="G5C725"/>
<evidence type="ECO:0000256" key="2">
    <source>
        <dbReference type="ARBA" id="ARBA00022737"/>
    </source>
</evidence>
<dbReference type="FunFam" id="3.80.10.10:FF:000249">
    <property type="entry name" value="Leucine rich repeat containing 39"/>
    <property type="match status" value="1"/>
</dbReference>
<dbReference type="AlphaFoldDB" id="G5C725"/>